<dbReference type="AlphaFoldDB" id="A0A848M0S9"/>
<sequence>MQSLTFATYAFKKVVIFFQHPHNDFIRIMPLDARRVGAVHFMLTVKPISIIFNFLETFWEFVAFLYMESEFVRRRGVNLKKIALIMLVFLTLVGCSQKENDLVNVESSEKSAAETSSPTLLSDLANQEFSIKENQISAGNHDSIVTFGKAFVNLYTGAVAEQERVTFENYISNKNLLKFTDKVLDVEQKQNLKGGTGVTFGSDNTFNKTEFKKLDENLYYLSLTFSNQGSGMSCKLLVQSEDKALKIVDWYFGNKDGVDTAATGHPAVRKLDNPELWDDQQWVDHVFKKLEKYESELNT</sequence>
<accession>A0A848M0S9</accession>
<organism evidence="1 2">
    <name type="scientific">Paenibacillus lemnae</name>
    <dbReference type="NCBI Taxonomy" id="1330551"/>
    <lineage>
        <taxon>Bacteria</taxon>
        <taxon>Bacillati</taxon>
        <taxon>Bacillota</taxon>
        <taxon>Bacilli</taxon>
        <taxon>Bacillales</taxon>
        <taxon>Paenibacillaceae</taxon>
        <taxon>Paenibacillus</taxon>
    </lineage>
</organism>
<keyword evidence="2" id="KW-1185">Reference proteome</keyword>
<comment type="caution">
    <text evidence="1">The sequence shown here is derived from an EMBL/GenBank/DDBJ whole genome shotgun (WGS) entry which is preliminary data.</text>
</comment>
<name>A0A848M0S9_PAELE</name>
<protein>
    <submittedName>
        <fullName evidence="1">Uncharacterized protein</fullName>
    </submittedName>
</protein>
<evidence type="ECO:0000313" key="1">
    <source>
        <dbReference type="EMBL" id="NMO94528.1"/>
    </source>
</evidence>
<dbReference type="Proteomes" id="UP000565468">
    <property type="component" value="Unassembled WGS sequence"/>
</dbReference>
<reference evidence="1 2" key="1">
    <citation type="submission" date="2020-04" db="EMBL/GenBank/DDBJ databases">
        <title>Paenibacillus algicola sp. nov., a novel marine bacterium producing alginate lyase.</title>
        <authorList>
            <person name="Huang H."/>
        </authorList>
    </citation>
    <scope>NUCLEOTIDE SEQUENCE [LARGE SCALE GENOMIC DNA]</scope>
    <source>
        <strain evidence="1 2">L7-75</strain>
    </source>
</reference>
<evidence type="ECO:0000313" key="2">
    <source>
        <dbReference type="Proteomes" id="UP000565468"/>
    </source>
</evidence>
<proteinExistence type="predicted"/>
<dbReference type="EMBL" id="JABBPN010000001">
    <property type="protein sequence ID" value="NMO94528.1"/>
    <property type="molecule type" value="Genomic_DNA"/>
</dbReference>
<gene>
    <name evidence="1" type="ORF">HII30_01835</name>
</gene>